<dbReference type="EMBL" id="JACHDE010000009">
    <property type="protein sequence ID" value="MBB5402642.1"/>
    <property type="molecule type" value="Genomic_DNA"/>
</dbReference>
<evidence type="ECO:0000313" key="5">
    <source>
        <dbReference type="Proteomes" id="UP000592820"/>
    </source>
</evidence>
<evidence type="ECO:0000313" key="4">
    <source>
        <dbReference type="EMBL" id="MBB5402642.1"/>
    </source>
</evidence>
<dbReference type="Proteomes" id="UP000592820">
    <property type="component" value="Unassembled WGS sequence"/>
</dbReference>
<evidence type="ECO:0000256" key="2">
    <source>
        <dbReference type="ARBA" id="ARBA00023002"/>
    </source>
</evidence>
<reference evidence="4 5" key="1">
    <citation type="submission" date="2020-08" db="EMBL/GenBank/DDBJ databases">
        <title>Genomic Encyclopedia of Type Strains, Phase IV (KMG-V): Genome sequencing to study the core and pangenomes of soil and plant-associated prokaryotes.</title>
        <authorList>
            <person name="Whitman W."/>
        </authorList>
    </citation>
    <scope>NUCLEOTIDE SEQUENCE [LARGE SCALE GENOMIC DNA]</scope>
    <source>
        <strain evidence="4 5">JPY162</strain>
    </source>
</reference>
<comment type="caution">
    <text evidence="4">The sequence shown here is derived from an EMBL/GenBank/DDBJ whole genome shotgun (WGS) entry which is preliminary data.</text>
</comment>
<name>A0A7W8L930_9BURK</name>
<accession>A0A7W8L930</accession>
<dbReference type="PROSITE" id="PS00061">
    <property type="entry name" value="ADH_SHORT"/>
    <property type="match status" value="1"/>
</dbReference>
<dbReference type="InterPro" id="IPR020904">
    <property type="entry name" value="Sc_DH/Rdtase_CS"/>
</dbReference>
<gene>
    <name evidence="4" type="ORF">HDG41_004728</name>
</gene>
<dbReference type="PRINTS" id="PR00080">
    <property type="entry name" value="SDRFAMILY"/>
</dbReference>
<dbReference type="InterPro" id="IPR002347">
    <property type="entry name" value="SDR_fam"/>
</dbReference>
<dbReference type="CDD" id="cd05233">
    <property type="entry name" value="SDR_c"/>
    <property type="match status" value="1"/>
</dbReference>
<dbReference type="PANTHER" id="PTHR43008:SF4">
    <property type="entry name" value="CHAIN DEHYDROGENASE, PUTATIVE (AFU_ORTHOLOGUE AFUA_4G08710)-RELATED"/>
    <property type="match status" value="1"/>
</dbReference>
<dbReference type="RefSeq" id="WP_221314057.1">
    <property type="nucleotide sequence ID" value="NZ_JACHDE010000009.1"/>
</dbReference>
<proteinExistence type="inferred from homology"/>
<evidence type="ECO:0000256" key="3">
    <source>
        <dbReference type="RuleBase" id="RU000363"/>
    </source>
</evidence>
<keyword evidence="2" id="KW-0560">Oxidoreductase</keyword>
<sequence length="231" mass="25599">MLTGAAGSLGRAFCEAYATHYDIVAIYRHRAPTTPSQQERAVDPLEPTATLTENSLPVYTVRADLTDEHDLERIVQVALARYDRIDLLVNAAGYAVWAPFDSERLRDSVEEQFAVNVIAPLKLTALVHRKFWRSRREENLAFNRSIVNVSSTASLRVYPGLGQAAYAASKAALNHLTLHLADELVRSGVRVNALAPNSFPAIVPVTRVAAAIRELDNRRLTGKILVVDRMR</sequence>
<dbReference type="SUPFAM" id="SSF51735">
    <property type="entry name" value="NAD(P)-binding Rossmann-fold domains"/>
    <property type="match status" value="1"/>
</dbReference>
<protein>
    <submittedName>
        <fullName evidence="4">NAD(P)-dependent dehydrogenase (Short-subunit alcohol dehydrogenase family)</fullName>
    </submittedName>
</protein>
<dbReference type="PANTHER" id="PTHR43008">
    <property type="entry name" value="BENZIL REDUCTASE"/>
    <property type="match status" value="1"/>
</dbReference>
<dbReference type="Pfam" id="PF00106">
    <property type="entry name" value="adh_short"/>
    <property type="match status" value="1"/>
</dbReference>
<dbReference type="PRINTS" id="PR00081">
    <property type="entry name" value="GDHRDH"/>
</dbReference>
<comment type="similarity">
    <text evidence="1 3">Belongs to the short-chain dehydrogenases/reductases (SDR) family.</text>
</comment>
<dbReference type="InterPro" id="IPR036291">
    <property type="entry name" value="NAD(P)-bd_dom_sf"/>
</dbReference>
<dbReference type="AlphaFoldDB" id="A0A7W8L930"/>
<organism evidence="4 5">
    <name type="scientific">Paraburkholderia youngii</name>
    <dbReference type="NCBI Taxonomy" id="2782701"/>
    <lineage>
        <taxon>Bacteria</taxon>
        <taxon>Pseudomonadati</taxon>
        <taxon>Pseudomonadota</taxon>
        <taxon>Betaproteobacteria</taxon>
        <taxon>Burkholderiales</taxon>
        <taxon>Burkholderiaceae</taxon>
        <taxon>Paraburkholderia</taxon>
    </lineage>
</organism>
<evidence type="ECO:0000256" key="1">
    <source>
        <dbReference type="ARBA" id="ARBA00006484"/>
    </source>
</evidence>
<dbReference type="GO" id="GO:0050664">
    <property type="term" value="F:oxidoreductase activity, acting on NAD(P)H, oxygen as acceptor"/>
    <property type="evidence" value="ECO:0007669"/>
    <property type="project" value="TreeGrafter"/>
</dbReference>
<dbReference type="Gene3D" id="3.40.50.720">
    <property type="entry name" value="NAD(P)-binding Rossmann-like Domain"/>
    <property type="match status" value="1"/>
</dbReference>